<evidence type="ECO:0000313" key="1">
    <source>
        <dbReference type="EMBL" id="KAJ7551254.1"/>
    </source>
</evidence>
<dbReference type="EMBL" id="CM055097">
    <property type="protein sequence ID" value="KAJ7551254.1"/>
    <property type="molecule type" value="Genomic_DNA"/>
</dbReference>
<accession>A0ACC2DAJ8</accession>
<sequence length="356" mass="39711">MLSQPVNLASFLSKDASKRKRLNRTAKLKQCKLDARREQWLSQVKHSSCNYQHAQAETEYDKEAQEGKSEDGVLRQNVNTTSLQAQASSAFKNLRVSTEEYSPAESSTAVGSDDESLTDFSKTDEPSLVEETLSERNSKQGKGSEWSGSDICTCISGSSENGSDQDKEYDSNVEDDWEAAADALTFPILPPSQDFIEEDKNTNLEIEVLPLQGQIVQQYAMISSNYKLQTDILKPEYKVNSIGSRTRAIDSRAWRPNDIIPRLWKQHASHLESCVSVWAAVHSQSRWEPPIAPLECPICTEELDSTDYSFKPCSCGFRLCLFCYHKIAVEDGRCPGCRKAYSADASGNLSHSVAHC</sequence>
<dbReference type="Proteomes" id="UP001162992">
    <property type="component" value="Chromosome 6"/>
</dbReference>
<keyword evidence="2" id="KW-1185">Reference proteome</keyword>
<protein>
    <submittedName>
        <fullName evidence="1">Uncharacterized protein</fullName>
    </submittedName>
</protein>
<proteinExistence type="predicted"/>
<evidence type="ECO:0000313" key="2">
    <source>
        <dbReference type="Proteomes" id="UP001162992"/>
    </source>
</evidence>
<name>A0ACC2DAJ8_DIPCM</name>
<reference evidence="2" key="1">
    <citation type="journal article" date="2024" name="Proc. Natl. Acad. Sci. U.S.A.">
        <title>Extraordinary preservation of gene collinearity over three hundred million years revealed in homosporous lycophytes.</title>
        <authorList>
            <person name="Li C."/>
            <person name="Wickell D."/>
            <person name="Kuo L.Y."/>
            <person name="Chen X."/>
            <person name="Nie B."/>
            <person name="Liao X."/>
            <person name="Peng D."/>
            <person name="Ji J."/>
            <person name="Jenkins J."/>
            <person name="Williams M."/>
            <person name="Shu S."/>
            <person name="Plott C."/>
            <person name="Barry K."/>
            <person name="Rajasekar S."/>
            <person name="Grimwood J."/>
            <person name="Han X."/>
            <person name="Sun S."/>
            <person name="Hou Z."/>
            <person name="He W."/>
            <person name="Dai G."/>
            <person name="Sun C."/>
            <person name="Schmutz J."/>
            <person name="Leebens-Mack J.H."/>
            <person name="Li F.W."/>
            <person name="Wang L."/>
        </authorList>
    </citation>
    <scope>NUCLEOTIDE SEQUENCE [LARGE SCALE GENOMIC DNA]</scope>
    <source>
        <strain evidence="2">cv. PW_Plant_1</strain>
    </source>
</reference>
<gene>
    <name evidence="1" type="ORF">O6H91_06G007100</name>
</gene>
<organism evidence="1 2">
    <name type="scientific">Diphasiastrum complanatum</name>
    <name type="common">Issler's clubmoss</name>
    <name type="synonym">Lycopodium complanatum</name>
    <dbReference type="NCBI Taxonomy" id="34168"/>
    <lineage>
        <taxon>Eukaryota</taxon>
        <taxon>Viridiplantae</taxon>
        <taxon>Streptophyta</taxon>
        <taxon>Embryophyta</taxon>
        <taxon>Tracheophyta</taxon>
        <taxon>Lycopodiopsida</taxon>
        <taxon>Lycopodiales</taxon>
        <taxon>Lycopodiaceae</taxon>
        <taxon>Lycopodioideae</taxon>
        <taxon>Diphasiastrum</taxon>
    </lineage>
</organism>
<comment type="caution">
    <text evidence="1">The sequence shown here is derived from an EMBL/GenBank/DDBJ whole genome shotgun (WGS) entry which is preliminary data.</text>
</comment>